<dbReference type="InterPro" id="IPR003593">
    <property type="entry name" value="AAA+_ATPase"/>
</dbReference>
<keyword evidence="3" id="KW-1185">Reference proteome</keyword>
<dbReference type="InterPro" id="IPR052026">
    <property type="entry name" value="ExeA_AAA_ATPase_DNA-bind"/>
</dbReference>
<dbReference type="RefSeq" id="WP_273596872.1">
    <property type="nucleotide sequence ID" value="NZ_JAQQXS010000009.1"/>
</dbReference>
<dbReference type="Gene3D" id="1.10.101.10">
    <property type="entry name" value="PGBD-like superfamily/PGBD"/>
    <property type="match status" value="1"/>
</dbReference>
<dbReference type="SUPFAM" id="SSF47090">
    <property type="entry name" value="PGBD-like"/>
    <property type="match status" value="1"/>
</dbReference>
<dbReference type="InterPro" id="IPR036365">
    <property type="entry name" value="PGBD-like_sf"/>
</dbReference>
<reference evidence="2 3" key="1">
    <citation type="submission" date="2022-10" db="EMBL/GenBank/DDBJ databases">
        <title>paucibacter sp. hw8 Genome sequencing.</title>
        <authorList>
            <person name="Park S."/>
        </authorList>
    </citation>
    <scope>NUCLEOTIDE SEQUENCE [LARGE SCALE GENOMIC DNA]</scope>
    <source>
        <strain evidence="3">hw8</strain>
    </source>
</reference>
<evidence type="ECO:0000313" key="2">
    <source>
        <dbReference type="EMBL" id="MDC8785753.1"/>
    </source>
</evidence>
<feature type="domain" description="AAA+ ATPase" evidence="1">
    <location>
        <begin position="42"/>
        <end position="190"/>
    </location>
</feature>
<organism evidence="2 3">
    <name type="scientific">Roseateles koreensis</name>
    <dbReference type="NCBI Taxonomy" id="2987526"/>
    <lineage>
        <taxon>Bacteria</taxon>
        <taxon>Pseudomonadati</taxon>
        <taxon>Pseudomonadota</taxon>
        <taxon>Betaproteobacteria</taxon>
        <taxon>Burkholderiales</taxon>
        <taxon>Sphaerotilaceae</taxon>
        <taxon>Roseateles</taxon>
    </lineage>
</organism>
<comment type="caution">
    <text evidence="2">The sequence shown here is derived from an EMBL/GenBank/DDBJ whole genome shotgun (WGS) entry which is preliminary data.</text>
</comment>
<evidence type="ECO:0000313" key="3">
    <source>
        <dbReference type="Proteomes" id="UP001219862"/>
    </source>
</evidence>
<dbReference type="Proteomes" id="UP001219862">
    <property type="component" value="Unassembled WGS sequence"/>
</dbReference>
<dbReference type="Gene3D" id="3.40.50.300">
    <property type="entry name" value="P-loop containing nucleotide triphosphate hydrolases"/>
    <property type="match status" value="1"/>
</dbReference>
<gene>
    <name evidence="2" type="ORF">PRZ01_11165</name>
</gene>
<dbReference type="InterPro" id="IPR002477">
    <property type="entry name" value="Peptidoglycan-bd-like"/>
</dbReference>
<dbReference type="Pfam" id="PF13401">
    <property type="entry name" value="AAA_22"/>
    <property type="match status" value="1"/>
</dbReference>
<dbReference type="Pfam" id="PF01471">
    <property type="entry name" value="PG_binding_1"/>
    <property type="match status" value="1"/>
</dbReference>
<accession>A0ABT5KTS6</accession>
<dbReference type="InterPro" id="IPR049945">
    <property type="entry name" value="AAA_22"/>
</dbReference>
<dbReference type="Gene3D" id="3.90.70.10">
    <property type="entry name" value="Cysteine proteinases"/>
    <property type="match status" value="1"/>
</dbReference>
<dbReference type="InterPro" id="IPR036366">
    <property type="entry name" value="PGBDSf"/>
</dbReference>
<dbReference type="SUPFAM" id="SSF52540">
    <property type="entry name" value="P-loop containing nucleoside triphosphate hydrolases"/>
    <property type="match status" value="1"/>
</dbReference>
<proteinExistence type="predicted"/>
<evidence type="ECO:0000259" key="1">
    <source>
        <dbReference type="SMART" id="SM00382"/>
    </source>
</evidence>
<name>A0ABT5KTS6_9BURK</name>
<dbReference type="PANTHER" id="PTHR35894:SF1">
    <property type="entry name" value="PHOSPHORIBULOKINASE _ URIDINE KINASE FAMILY"/>
    <property type="match status" value="1"/>
</dbReference>
<protein>
    <submittedName>
        <fullName evidence="2">AAA family ATPase</fullName>
    </submittedName>
</protein>
<dbReference type="EMBL" id="JAQQXS010000009">
    <property type="protein sequence ID" value="MDC8785753.1"/>
    <property type="molecule type" value="Genomic_DNA"/>
</dbReference>
<dbReference type="PANTHER" id="PTHR35894">
    <property type="entry name" value="GENERAL SECRETION PATHWAY PROTEIN A-RELATED"/>
    <property type="match status" value="1"/>
</dbReference>
<dbReference type="SMART" id="SM00382">
    <property type="entry name" value="AAA"/>
    <property type="match status" value="1"/>
</dbReference>
<sequence length="552" mass="59637">MYAKFFGLRQAPFSIAPDPHYLFMSERHREALAHLLYGLQGGGGFVLLTGEIGAGKTTVCRCFLEQIPDNCNVAYIFNPKLSVPELLQTVCQEFHLPLGDGMADGVSVKTYVDAINAFLLRTHALGQNNILIIDEAQNLSADVLEQLRLLTNLETHERKLLQIILIGQPELRTMLATPELEQLAQRVIARFHLQALSESETAQYVSHRLGVAGLSGQLPFDGRLRRRIHQLSRGVPRRINLLCDRSLLGAYAQGHTQVDMATLKRAAAEVFGTDGVPTNGVTRKWVARGAGWTFGLLAATAAAFALAWAVKGAKDAPPPVAAAASAAHPVVVASMAAPTPAPTPVPKTPASTELLRDEAAAWRALAQLWRLNLPEGEPCALLAAQQLQCFNSADGGLALLRMLGRPSILTLQDESGQAYQALLIGLGDQTATLQLVGQRQTWSLLQLSRQWRGEFATLWHSPPGFEGKLGSNGPALDAVARQLAQALGEPAPTEPTRNDAVLRQRVAQFQRSQGLAADGLAGPITLMQLNRVTAVDEARLESPTAPNQRVNK</sequence>
<dbReference type="InterPro" id="IPR027417">
    <property type="entry name" value="P-loop_NTPase"/>
</dbReference>